<accession>A0A8A0RRE8</accession>
<dbReference type="KEGG" id="kme:H0A61_02512"/>
<evidence type="ECO:0000256" key="2">
    <source>
        <dbReference type="PIRSR" id="PIRSR005965-1"/>
    </source>
</evidence>
<dbReference type="GO" id="GO:0009073">
    <property type="term" value="P:aromatic amino acid family biosynthetic process"/>
    <property type="evidence" value="ECO:0007669"/>
    <property type="project" value="UniProtKB-UniRule"/>
</dbReference>
<organism evidence="4 5">
    <name type="scientific">Koleobacter methoxysyntrophicus</name>
    <dbReference type="NCBI Taxonomy" id="2751313"/>
    <lineage>
        <taxon>Bacteria</taxon>
        <taxon>Bacillati</taxon>
        <taxon>Bacillota</taxon>
        <taxon>Clostridia</taxon>
        <taxon>Koleobacterales</taxon>
        <taxon>Koleobacteraceae</taxon>
        <taxon>Koleobacter</taxon>
    </lineage>
</organism>
<evidence type="ECO:0000313" key="4">
    <source>
        <dbReference type="EMBL" id="QSQ10120.1"/>
    </source>
</evidence>
<dbReference type="AlphaFoldDB" id="A0A8A0RRE8"/>
<protein>
    <recommendedName>
        <fullName evidence="1 3">chorismate mutase</fullName>
        <ecNumber evidence="1 3">5.4.99.5</ecNumber>
    </recommendedName>
</protein>
<reference evidence="4" key="1">
    <citation type="submission" date="2020-07" db="EMBL/GenBank/DDBJ databases">
        <title>Koleobacter methoxysyntrophicus gen. nov., sp. nov., a novel anaerobic bacterium isolated from deep subsurface oil field and proposal of Koleobacterales ord. nov. in the phylum Firmicutes.</title>
        <authorList>
            <person name="Sakamoto S."/>
            <person name="Tamaki H."/>
        </authorList>
    </citation>
    <scope>NUCLEOTIDE SEQUENCE</scope>
    <source>
        <strain evidence="4">NRmbB1</strain>
    </source>
</reference>
<dbReference type="PROSITE" id="PS51167">
    <property type="entry name" value="CHORISMATE_MUT_1"/>
    <property type="match status" value="1"/>
</dbReference>
<evidence type="ECO:0000256" key="1">
    <source>
        <dbReference type="NCBIfam" id="TIGR01796"/>
    </source>
</evidence>
<dbReference type="InterPro" id="IPR035959">
    <property type="entry name" value="RutC-like_sf"/>
</dbReference>
<proteinExistence type="predicted"/>
<dbReference type="NCBIfam" id="TIGR01796">
    <property type="entry name" value="CM_mono_aroH"/>
    <property type="match status" value="1"/>
</dbReference>
<dbReference type="Proteomes" id="UP000662904">
    <property type="component" value="Chromosome"/>
</dbReference>
<dbReference type="UniPathway" id="UPA00120">
    <property type="reaction ID" value="UER00203"/>
</dbReference>
<dbReference type="GO" id="GO:0008652">
    <property type="term" value="P:amino acid biosynthetic process"/>
    <property type="evidence" value="ECO:0007669"/>
    <property type="project" value="UniProtKB-UniRule"/>
</dbReference>
<feature type="binding site" evidence="2">
    <location>
        <position position="89"/>
    </location>
    <ligand>
        <name>prephenate</name>
        <dbReference type="ChEBI" id="CHEBI:29934"/>
    </ligand>
</feature>
<dbReference type="PANTHER" id="PTHR21164">
    <property type="entry name" value="CHORISMATE MUTASE"/>
    <property type="match status" value="1"/>
</dbReference>
<feature type="binding site" evidence="2">
    <location>
        <position position="107"/>
    </location>
    <ligand>
        <name>prephenate</name>
        <dbReference type="ChEBI" id="CHEBI:29934"/>
    </ligand>
</feature>
<dbReference type="GO" id="GO:0046417">
    <property type="term" value="P:chorismate metabolic process"/>
    <property type="evidence" value="ECO:0007669"/>
    <property type="project" value="TreeGrafter"/>
</dbReference>
<keyword evidence="2 3" id="KW-0028">Amino-acid biosynthesis</keyword>
<dbReference type="Gene3D" id="3.30.1330.40">
    <property type="entry name" value="RutC-like"/>
    <property type="match status" value="1"/>
</dbReference>
<evidence type="ECO:0000256" key="3">
    <source>
        <dbReference type="PROSITE-ProRule" id="PRU00514"/>
    </source>
</evidence>
<feature type="binding site" evidence="2">
    <location>
        <position position="7"/>
    </location>
    <ligand>
        <name>prephenate</name>
        <dbReference type="ChEBI" id="CHEBI:29934"/>
    </ligand>
</feature>
<keyword evidence="3 4" id="KW-0413">Isomerase</keyword>
<evidence type="ECO:0000313" key="5">
    <source>
        <dbReference type="Proteomes" id="UP000662904"/>
    </source>
</evidence>
<sequence length="121" mass="13704">MVIRGVRGAITVKENSSEEIVEKTRILLEKMVQANNIKFHDISAIFFSMTPDLNAAFPAQAARHMGMNLVPLMCFQEIPVPDALSKCIRILLLFNTDKTIEEINHIYLEGAKILRPDLQPR</sequence>
<dbReference type="Pfam" id="PF07736">
    <property type="entry name" value="CM_1"/>
    <property type="match status" value="1"/>
</dbReference>
<dbReference type="CDD" id="cd02185">
    <property type="entry name" value="AroH"/>
    <property type="match status" value="1"/>
</dbReference>
<dbReference type="GO" id="GO:0004106">
    <property type="term" value="F:chorismate mutase activity"/>
    <property type="evidence" value="ECO:0007669"/>
    <property type="project" value="UniProtKB-UniRule"/>
</dbReference>
<dbReference type="InterPro" id="IPR008243">
    <property type="entry name" value="Chorismate_mutase_AroH"/>
</dbReference>
<keyword evidence="5" id="KW-1185">Reference proteome</keyword>
<name>A0A8A0RRE8_9FIRM</name>
<dbReference type="PIRSF" id="PIRSF005965">
    <property type="entry name" value="Chor_mut_AroH"/>
    <property type="match status" value="1"/>
</dbReference>
<gene>
    <name evidence="4" type="primary">aroH</name>
    <name evidence="4" type="ORF">H0A61_02512</name>
</gene>
<keyword evidence="2 3" id="KW-0057">Aromatic amino acid biosynthesis</keyword>
<comment type="catalytic activity">
    <reaction evidence="3">
        <text>chorismate = prephenate</text>
        <dbReference type="Rhea" id="RHEA:13897"/>
        <dbReference type="ChEBI" id="CHEBI:29748"/>
        <dbReference type="ChEBI" id="CHEBI:29934"/>
        <dbReference type="EC" id="5.4.99.5"/>
    </reaction>
</comment>
<dbReference type="EMBL" id="CP059066">
    <property type="protein sequence ID" value="QSQ10120.1"/>
    <property type="molecule type" value="Genomic_DNA"/>
</dbReference>
<dbReference type="RefSeq" id="WP_206707439.1">
    <property type="nucleotide sequence ID" value="NZ_CP059066.1"/>
</dbReference>
<dbReference type="SUPFAM" id="SSF55298">
    <property type="entry name" value="YjgF-like"/>
    <property type="match status" value="1"/>
</dbReference>
<dbReference type="PANTHER" id="PTHR21164:SF0">
    <property type="entry name" value="CHORISMATE MUTASE AROH"/>
    <property type="match status" value="1"/>
</dbReference>
<dbReference type="EC" id="5.4.99.5" evidence="1 3"/>